<evidence type="ECO:0000256" key="1">
    <source>
        <dbReference type="ARBA" id="ARBA00023125"/>
    </source>
</evidence>
<evidence type="ECO:0000259" key="3">
    <source>
        <dbReference type="PROSITE" id="PS50977"/>
    </source>
</evidence>
<keyword evidence="5" id="KW-1185">Reference proteome</keyword>
<comment type="caution">
    <text evidence="4">The sequence shown here is derived from an EMBL/GenBank/DDBJ whole genome shotgun (WGS) entry which is preliminary data.</text>
</comment>
<dbReference type="Proteomes" id="UP000783742">
    <property type="component" value="Unassembled WGS sequence"/>
</dbReference>
<evidence type="ECO:0000313" key="4">
    <source>
        <dbReference type="EMBL" id="MBU5668366.1"/>
    </source>
</evidence>
<name>A0ABS6FEI5_9FIRM</name>
<dbReference type="PANTHER" id="PTHR43479:SF7">
    <property type="entry name" value="TETR-FAMILY TRANSCRIPTIONAL REGULATOR"/>
    <property type="match status" value="1"/>
</dbReference>
<protein>
    <submittedName>
        <fullName evidence="4">TetR/AcrR family transcriptional regulator</fullName>
    </submittedName>
</protein>
<dbReference type="InterPro" id="IPR001647">
    <property type="entry name" value="HTH_TetR"/>
</dbReference>
<feature type="domain" description="HTH tetR-type" evidence="3">
    <location>
        <begin position="5"/>
        <end position="65"/>
    </location>
</feature>
<organism evidence="4 5">
    <name type="scientific">Peptoniphilus ovalis</name>
    <dbReference type="NCBI Taxonomy" id="2841503"/>
    <lineage>
        <taxon>Bacteria</taxon>
        <taxon>Bacillati</taxon>
        <taxon>Bacillota</taxon>
        <taxon>Tissierellia</taxon>
        <taxon>Tissierellales</taxon>
        <taxon>Peptoniphilaceae</taxon>
        <taxon>Peptoniphilus</taxon>
    </lineage>
</organism>
<evidence type="ECO:0000313" key="5">
    <source>
        <dbReference type="Proteomes" id="UP000783742"/>
    </source>
</evidence>
<dbReference type="InterPro" id="IPR050624">
    <property type="entry name" value="HTH-type_Tx_Regulator"/>
</dbReference>
<keyword evidence="1 2" id="KW-0238">DNA-binding</keyword>
<sequence length="194" mass="22266">MNKENESKLKIKNSFINLISKKGFDALTVTDIARDAEINRGTFYLHYTDKYNLIDLLKEDIMTDLENIFYSEVENENTNIDEIISYNIILKSINYLKENFDLIRAMFIAEGESNFMLSLRNILANLLFSKLKDSAGLDFSNSPIKLEYSIELFLHSIISVISLWIRRNGVETPEEIAEIISISKNIAPKNLISG</sequence>
<gene>
    <name evidence="4" type="ORF">KQI68_00780</name>
</gene>
<dbReference type="PROSITE" id="PS50977">
    <property type="entry name" value="HTH_TETR_2"/>
    <property type="match status" value="1"/>
</dbReference>
<dbReference type="EMBL" id="JAHLQO010000001">
    <property type="protein sequence ID" value="MBU5668366.1"/>
    <property type="molecule type" value="Genomic_DNA"/>
</dbReference>
<feature type="DNA-binding region" description="H-T-H motif" evidence="2">
    <location>
        <begin position="28"/>
        <end position="47"/>
    </location>
</feature>
<dbReference type="Pfam" id="PF14278">
    <property type="entry name" value="TetR_C_8"/>
    <property type="match status" value="1"/>
</dbReference>
<dbReference type="PANTHER" id="PTHR43479">
    <property type="entry name" value="ACREF/ENVCD OPERON REPRESSOR-RELATED"/>
    <property type="match status" value="1"/>
</dbReference>
<accession>A0ABS6FEI5</accession>
<proteinExistence type="predicted"/>
<reference evidence="4 5" key="1">
    <citation type="submission" date="2021-06" db="EMBL/GenBank/DDBJ databases">
        <authorList>
            <person name="Sun Q."/>
            <person name="Li D."/>
        </authorList>
    </citation>
    <scope>NUCLEOTIDE SEQUENCE [LARGE SCALE GENOMIC DNA]</scope>
    <source>
        <strain evidence="4 5">MSJ-1</strain>
    </source>
</reference>
<dbReference type="InterPro" id="IPR039532">
    <property type="entry name" value="TetR_C_Firmicutes"/>
</dbReference>
<dbReference type="RefSeq" id="WP_216548066.1">
    <property type="nucleotide sequence ID" value="NZ_JAHLQO010000001.1"/>
</dbReference>
<dbReference type="Pfam" id="PF00440">
    <property type="entry name" value="TetR_N"/>
    <property type="match status" value="1"/>
</dbReference>
<evidence type="ECO:0000256" key="2">
    <source>
        <dbReference type="PROSITE-ProRule" id="PRU00335"/>
    </source>
</evidence>